<feature type="domain" description="USP" evidence="9">
    <location>
        <begin position="94"/>
        <end position="516"/>
    </location>
</feature>
<accession>A0A4T0NWP5</accession>
<dbReference type="Proteomes" id="UP000305647">
    <property type="component" value="Unassembled WGS sequence"/>
</dbReference>
<dbReference type="AlphaFoldDB" id="A0A4T0NWP5"/>
<dbReference type="InterPro" id="IPR018200">
    <property type="entry name" value="USP_CS"/>
</dbReference>
<keyword evidence="7" id="KW-0788">Thiol protease</keyword>
<dbReference type="PROSITE" id="PS50235">
    <property type="entry name" value="USP_3"/>
    <property type="match status" value="1"/>
</dbReference>
<dbReference type="Pfam" id="PF00443">
    <property type="entry name" value="UCH"/>
    <property type="match status" value="1"/>
</dbReference>
<sequence length="541" mass="59787">MQSTSSINFGVELVHLPALFVSLLSLIAVVLGPRNLGLYVRMLFGWLFGSAYNDVQPIDKSNRRSRVSDKCKCIPLYSKVFSWQLSVTPHSNYPGLRNSSGVHCFLNSTIQSLASLDSLVSFLEELLIESDKLDIYLPLSEALWDTIQALNTPSANRAVHTNTAVINAFSLSTTSNTTHMSPSKRALSLIQSGQQDAQEMFQCISSMLAHEESLIKSAKSSVGGLESISTPMNTTLHKNSFPLAGLTASRLADLGCGYVEAIRNIPFDALSLNLPMQTSCNVEQLLTEYTAMETIEDASCRKCSLEATLVRLRKEVERLMPADPNSVSGSRRRKIKEAAKYERRLSSLLSEDGDLQEDARLKDIRIDRSGGGSTKQLLIARPPQILGLHINRSAYLGNGMAVKNPCKIVFGELLDITSVTTTGTLETSPRKPISSASKDMLDNLTKNGTLPNRILYTLKSIVVHYGSHYSGHYVTYRKISSDDDDDWLRTSDSSVEKVTLKHVLHENPFMIFYERVDNASSDVDDNILNSSHILSSYSLHN</sequence>
<keyword evidence="4" id="KW-0645">Protease</keyword>
<evidence type="ECO:0000313" key="12">
    <source>
        <dbReference type="Proteomes" id="UP000305647"/>
    </source>
</evidence>
<reference evidence="12 13" key="1">
    <citation type="submission" date="2019-03" db="EMBL/GenBank/DDBJ databases">
        <title>Sequencing 25 genomes of Wallemia mellicola.</title>
        <authorList>
            <person name="Gostincar C."/>
        </authorList>
    </citation>
    <scope>NUCLEOTIDE SEQUENCE [LARGE SCALE GENOMIC DNA]</scope>
    <source>
        <strain evidence="10 13">EXF-1262</strain>
        <strain evidence="11 12">EXF-8738</strain>
    </source>
</reference>
<keyword evidence="5" id="KW-0833">Ubl conjugation pathway</keyword>
<dbReference type="PROSITE" id="PS00973">
    <property type="entry name" value="USP_2"/>
    <property type="match status" value="1"/>
</dbReference>
<dbReference type="GO" id="GO:0005829">
    <property type="term" value="C:cytosol"/>
    <property type="evidence" value="ECO:0007669"/>
    <property type="project" value="TreeGrafter"/>
</dbReference>
<evidence type="ECO:0000256" key="8">
    <source>
        <dbReference type="SAM" id="Phobius"/>
    </source>
</evidence>
<keyword evidence="8" id="KW-0812">Transmembrane</keyword>
<evidence type="ECO:0000313" key="10">
    <source>
        <dbReference type="EMBL" id="TIC01962.1"/>
    </source>
</evidence>
<dbReference type="GO" id="GO:0004843">
    <property type="term" value="F:cysteine-type deubiquitinase activity"/>
    <property type="evidence" value="ECO:0007669"/>
    <property type="project" value="UniProtKB-EC"/>
</dbReference>
<feature type="transmembrane region" description="Helical" evidence="8">
    <location>
        <begin position="12"/>
        <end position="32"/>
    </location>
</feature>
<evidence type="ECO:0000313" key="11">
    <source>
        <dbReference type="EMBL" id="TIC33579.1"/>
    </source>
</evidence>
<keyword evidence="8" id="KW-1133">Transmembrane helix</keyword>
<dbReference type="EMBL" id="SPRO01000004">
    <property type="protein sequence ID" value="TIC33579.1"/>
    <property type="molecule type" value="Genomic_DNA"/>
</dbReference>
<dbReference type="PANTHER" id="PTHR24006:SF888">
    <property type="entry name" value="UBIQUITIN CARBOXYL-TERMINAL HYDROLASE 30"/>
    <property type="match status" value="1"/>
</dbReference>
<dbReference type="EMBL" id="SPRH01000014">
    <property type="protein sequence ID" value="TIC01962.1"/>
    <property type="molecule type" value="Genomic_DNA"/>
</dbReference>
<dbReference type="GO" id="GO:0016579">
    <property type="term" value="P:protein deubiquitination"/>
    <property type="evidence" value="ECO:0007669"/>
    <property type="project" value="InterPro"/>
</dbReference>
<dbReference type="InterPro" id="IPR038765">
    <property type="entry name" value="Papain-like_cys_pep_sf"/>
</dbReference>
<dbReference type="GO" id="GO:0005634">
    <property type="term" value="C:nucleus"/>
    <property type="evidence" value="ECO:0007669"/>
    <property type="project" value="TreeGrafter"/>
</dbReference>
<dbReference type="Gene3D" id="3.90.70.10">
    <property type="entry name" value="Cysteine proteinases"/>
    <property type="match status" value="1"/>
</dbReference>
<name>A0A4T0NWP5_9BASI</name>
<keyword evidence="8" id="KW-0472">Membrane</keyword>
<evidence type="ECO:0000256" key="2">
    <source>
        <dbReference type="ARBA" id="ARBA00009085"/>
    </source>
</evidence>
<protein>
    <recommendedName>
        <fullName evidence="3">ubiquitinyl hydrolase 1</fullName>
        <ecNumber evidence="3">3.4.19.12</ecNumber>
    </recommendedName>
</protein>
<keyword evidence="6" id="KW-0378">Hydrolase</keyword>
<dbReference type="CDD" id="cd02662">
    <property type="entry name" value="Peptidase_C19F"/>
    <property type="match status" value="1"/>
</dbReference>
<evidence type="ECO:0000256" key="7">
    <source>
        <dbReference type="ARBA" id="ARBA00022807"/>
    </source>
</evidence>
<evidence type="ECO:0000256" key="4">
    <source>
        <dbReference type="ARBA" id="ARBA00022670"/>
    </source>
</evidence>
<evidence type="ECO:0000256" key="5">
    <source>
        <dbReference type="ARBA" id="ARBA00022786"/>
    </source>
</evidence>
<evidence type="ECO:0000256" key="6">
    <source>
        <dbReference type="ARBA" id="ARBA00022801"/>
    </source>
</evidence>
<evidence type="ECO:0000256" key="1">
    <source>
        <dbReference type="ARBA" id="ARBA00000707"/>
    </source>
</evidence>
<dbReference type="InterPro" id="IPR001394">
    <property type="entry name" value="Peptidase_C19_UCH"/>
</dbReference>
<dbReference type="EC" id="3.4.19.12" evidence="3"/>
<proteinExistence type="inferred from homology"/>
<dbReference type="InterPro" id="IPR050164">
    <property type="entry name" value="Peptidase_C19"/>
</dbReference>
<dbReference type="GO" id="GO:0006508">
    <property type="term" value="P:proteolysis"/>
    <property type="evidence" value="ECO:0007669"/>
    <property type="project" value="UniProtKB-KW"/>
</dbReference>
<gene>
    <name evidence="11" type="ORF">E3Q10_00589</name>
    <name evidence="10" type="ORF">E3Q17_01563</name>
</gene>
<evidence type="ECO:0000259" key="9">
    <source>
        <dbReference type="PROSITE" id="PS50235"/>
    </source>
</evidence>
<dbReference type="InterPro" id="IPR028889">
    <property type="entry name" value="USP"/>
</dbReference>
<dbReference type="PANTHER" id="PTHR24006">
    <property type="entry name" value="UBIQUITIN CARBOXYL-TERMINAL HYDROLASE"/>
    <property type="match status" value="1"/>
</dbReference>
<dbReference type="SUPFAM" id="SSF54001">
    <property type="entry name" value="Cysteine proteinases"/>
    <property type="match status" value="1"/>
</dbReference>
<organism evidence="10 13">
    <name type="scientific">Wallemia mellicola</name>
    <dbReference type="NCBI Taxonomy" id="1708541"/>
    <lineage>
        <taxon>Eukaryota</taxon>
        <taxon>Fungi</taxon>
        <taxon>Dikarya</taxon>
        <taxon>Basidiomycota</taxon>
        <taxon>Wallemiomycotina</taxon>
        <taxon>Wallemiomycetes</taxon>
        <taxon>Wallemiales</taxon>
        <taxon>Wallemiaceae</taxon>
        <taxon>Wallemia</taxon>
    </lineage>
</organism>
<comment type="similarity">
    <text evidence="2">Belongs to the peptidase C19 family.</text>
</comment>
<comment type="caution">
    <text evidence="10">The sequence shown here is derived from an EMBL/GenBank/DDBJ whole genome shotgun (WGS) entry which is preliminary data.</text>
</comment>
<comment type="catalytic activity">
    <reaction evidence="1">
        <text>Thiol-dependent hydrolysis of ester, thioester, amide, peptide and isopeptide bonds formed by the C-terminal Gly of ubiquitin (a 76-residue protein attached to proteins as an intracellular targeting signal).</text>
        <dbReference type="EC" id="3.4.19.12"/>
    </reaction>
</comment>
<evidence type="ECO:0000313" key="13">
    <source>
        <dbReference type="Proteomes" id="UP000307169"/>
    </source>
</evidence>
<evidence type="ECO:0000256" key="3">
    <source>
        <dbReference type="ARBA" id="ARBA00012759"/>
    </source>
</evidence>
<dbReference type="Proteomes" id="UP000307169">
    <property type="component" value="Unassembled WGS sequence"/>
</dbReference>